<proteinExistence type="predicted"/>
<accession>A0ABV9C7Z1</accession>
<dbReference type="RefSeq" id="WP_380835493.1">
    <property type="nucleotide sequence ID" value="NZ_JBHSFP010000001.1"/>
</dbReference>
<evidence type="ECO:0000256" key="1">
    <source>
        <dbReference type="SAM" id="Phobius"/>
    </source>
</evidence>
<reference evidence="3" key="1">
    <citation type="journal article" date="2019" name="Int. J. Syst. Evol. Microbiol.">
        <title>The Global Catalogue of Microorganisms (GCM) 10K type strain sequencing project: providing services to taxonomists for standard genome sequencing and annotation.</title>
        <authorList>
            <consortium name="The Broad Institute Genomics Platform"/>
            <consortium name="The Broad Institute Genome Sequencing Center for Infectious Disease"/>
            <person name="Wu L."/>
            <person name="Ma J."/>
        </authorList>
    </citation>
    <scope>NUCLEOTIDE SEQUENCE [LARGE SCALE GENOMIC DNA]</scope>
    <source>
        <strain evidence="3">CGMCC 4.7132</strain>
    </source>
</reference>
<feature type="transmembrane region" description="Helical" evidence="1">
    <location>
        <begin position="53"/>
        <end position="70"/>
    </location>
</feature>
<evidence type="ECO:0000313" key="3">
    <source>
        <dbReference type="Proteomes" id="UP001596004"/>
    </source>
</evidence>
<keyword evidence="1" id="KW-1133">Transmembrane helix</keyword>
<dbReference type="Proteomes" id="UP001596004">
    <property type="component" value="Unassembled WGS sequence"/>
</dbReference>
<keyword evidence="3" id="KW-1185">Reference proteome</keyword>
<name>A0ABV9C7Z1_9ACTN</name>
<dbReference type="EMBL" id="JBHSFP010000001">
    <property type="protein sequence ID" value="MFC4529154.1"/>
    <property type="molecule type" value="Genomic_DNA"/>
</dbReference>
<gene>
    <name evidence="2" type="ORF">ACFO60_00145</name>
</gene>
<sequence>MSTDGDENIPSNIPNQAHASVPMKWLERATALVVGTAAEISGGYAVFNSDNQAGTVALLLAGAVFLLIGVQGTRLIRMGTESSTVELDRRFRVEKTVERIREEDDPDVAQGMIEAASIIDPRVAEVMSDTGVAYVQRLQHAILRSVDFNVQARINSPDSGFDIRVDTIDSKKALVVAKPYGTSRTFDIIDYRRATDPIMFAEDAGILIATNASLSRDVKEANFNGDPVDGRPVEAITWRDERDNDILVRALLRVAR</sequence>
<organism evidence="2 3">
    <name type="scientific">Sphaerisporangium dianthi</name>
    <dbReference type="NCBI Taxonomy" id="1436120"/>
    <lineage>
        <taxon>Bacteria</taxon>
        <taxon>Bacillati</taxon>
        <taxon>Actinomycetota</taxon>
        <taxon>Actinomycetes</taxon>
        <taxon>Streptosporangiales</taxon>
        <taxon>Streptosporangiaceae</taxon>
        <taxon>Sphaerisporangium</taxon>
    </lineage>
</organism>
<protein>
    <recommendedName>
        <fullName evidence="4">Restriction endonuclease type IV Mrr domain-containing protein</fullName>
    </recommendedName>
</protein>
<keyword evidence="1" id="KW-0472">Membrane</keyword>
<comment type="caution">
    <text evidence="2">The sequence shown here is derived from an EMBL/GenBank/DDBJ whole genome shotgun (WGS) entry which is preliminary data.</text>
</comment>
<evidence type="ECO:0008006" key="4">
    <source>
        <dbReference type="Google" id="ProtNLM"/>
    </source>
</evidence>
<keyword evidence="1" id="KW-0812">Transmembrane</keyword>
<evidence type="ECO:0000313" key="2">
    <source>
        <dbReference type="EMBL" id="MFC4529154.1"/>
    </source>
</evidence>